<dbReference type="EMBL" id="HG735924">
    <property type="protein sequence ID" value="CDJ36413.1"/>
    <property type="molecule type" value="Genomic_DNA"/>
</dbReference>
<evidence type="ECO:0000256" key="7">
    <source>
        <dbReference type="SAM" id="SignalP"/>
    </source>
</evidence>
<organism evidence="9 10">
    <name type="scientific">Eimeria mitis</name>
    <dbReference type="NCBI Taxonomy" id="44415"/>
    <lineage>
        <taxon>Eukaryota</taxon>
        <taxon>Sar</taxon>
        <taxon>Alveolata</taxon>
        <taxon>Apicomplexa</taxon>
        <taxon>Conoidasida</taxon>
        <taxon>Coccidia</taxon>
        <taxon>Eucoccidiorida</taxon>
        <taxon>Eimeriorina</taxon>
        <taxon>Eimeriidae</taxon>
        <taxon>Eimeria</taxon>
    </lineage>
</organism>
<evidence type="ECO:0000313" key="9">
    <source>
        <dbReference type="EMBL" id="CDJ36413.1"/>
    </source>
</evidence>
<feature type="transmembrane region" description="Helical" evidence="6">
    <location>
        <begin position="555"/>
        <end position="575"/>
    </location>
</feature>
<keyword evidence="3 6" id="KW-1133">Transmembrane helix</keyword>
<feature type="signal peptide" evidence="7">
    <location>
        <begin position="1"/>
        <end position="26"/>
    </location>
</feature>
<feature type="transmembrane region" description="Helical" evidence="6">
    <location>
        <begin position="722"/>
        <end position="742"/>
    </location>
</feature>
<dbReference type="AlphaFoldDB" id="U6KLU7"/>
<keyword evidence="2 6" id="KW-0812">Transmembrane</keyword>
<evidence type="ECO:0000256" key="4">
    <source>
        <dbReference type="ARBA" id="ARBA00023136"/>
    </source>
</evidence>
<feature type="transmembrane region" description="Helical" evidence="6">
    <location>
        <begin position="186"/>
        <end position="206"/>
    </location>
</feature>
<dbReference type="VEuPathDB" id="ToxoDB:EMH_0083670"/>
<gene>
    <name evidence="9" type="ORF">EMH_0083670</name>
</gene>
<dbReference type="OrthoDB" id="345660at2759"/>
<dbReference type="RefSeq" id="XP_037878701.1">
    <property type="nucleotide sequence ID" value="XM_038022847.1"/>
</dbReference>
<name>U6KLU7_9EIME</name>
<reference evidence="9" key="2">
    <citation type="submission" date="2013-10" db="EMBL/GenBank/DDBJ databases">
        <authorList>
            <person name="Aslett M."/>
        </authorList>
    </citation>
    <scope>NUCLEOTIDE SEQUENCE [LARGE SCALE GENOMIC DNA]</scope>
    <source>
        <strain evidence="9">Houghton</strain>
    </source>
</reference>
<reference evidence="9" key="1">
    <citation type="submission" date="2013-10" db="EMBL/GenBank/DDBJ databases">
        <title>Genomic analysis of the causative agents of coccidiosis in chickens.</title>
        <authorList>
            <person name="Reid A.J."/>
            <person name="Blake D."/>
            <person name="Billington K."/>
            <person name="Browne H."/>
            <person name="Dunn M."/>
            <person name="Hung S."/>
            <person name="Kawahara F."/>
            <person name="Miranda-Saavedra D."/>
            <person name="Mourier T."/>
            <person name="Nagra H."/>
            <person name="Otto T.D."/>
            <person name="Rawlings N."/>
            <person name="Sanchez A."/>
            <person name="Sanders M."/>
            <person name="Subramaniam C."/>
            <person name="Tay Y."/>
            <person name="Dear P."/>
            <person name="Doerig C."/>
            <person name="Gruber A."/>
            <person name="Parkinson J."/>
            <person name="Shirley M."/>
            <person name="Wan K.L."/>
            <person name="Berriman M."/>
            <person name="Tomley F."/>
            <person name="Pain A."/>
        </authorList>
    </citation>
    <scope>NUCLEOTIDE SEQUENCE [LARGE SCALE GENOMIC DNA]</scope>
    <source>
        <strain evidence="9">Houghton</strain>
    </source>
</reference>
<dbReference type="Proteomes" id="UP000030744">
    <property type="component" value="Unassembled WGS sequence"/>
</dbReference>
<evidence type="ECO:0000313" key="10">
    <source>
        <dbReference type="Proteomes" id="UP000030744"/>
    </source>
</evidence>
<proteinExistence type="predicted"/>
<dbReference type="Pfam" id="PF13515">
    <property type="entry name" value="FUSC_2"/>
    <property type="match status" value="1"/>
</dbReference>
<comment type="subcellular location">
    <subcellularLocation>
        <location evidence="1">Membrane</location>
        <topology evidence="1">Multi-pass membrane protein</topology>
    </subcellularLocation>
</comment>
<feature type="region of interest" description="Disordered" evidence="5">
    <location>
        <begin position="778"/>
        <end position="797"/>
    </location>
</feature>
<feature type="compositionally biased region" description="Polar residues" evidence="5">
    <location>
        <begin position="781"/>
        <end position="797"/>
    </location>
</feature>
<dbReference type="GO" id="GO:0016020">
    <property type="term" value="C:membrane"/>
    <property type="evidence" value="ECO:0007669"/>
    <property type="project" value="UniProtKB-SubCell"/>
</dbReference>
<feature type="transmembrane region" description="Helical" evidence="6">
    <location>
        <begin position="691"/>
        <end position="710"/>
    </location>
</feature>
<dbReference type="InterPro" id="IPR049453">
    <property type="entry name" value="Memb_transporter_dom"/>
</dbReference>
<sequence length="797" mass="87159">MTLIGSYVLLYAVPLATLIASPYASGGISIVLTPERYAALKAFVANSSIDDILTAASSFLLISREKAVEFVSVLTKPSAVRLLLLVARILNVQLPSVPTDTQLPPQEALGLYLTVLGSFPGGAPIEFEHKVPRNAGLDLPQDWMYDVPFFVEGVSGEAITIGARPGPWFIKALWVASGSIGMLRNLIIFAFLGFAVYFLVMLVPPIRRQRDVVVREMANACSAIRKSLRLAKDKLEAMGTEGEEALQVVDGVGYDGEERSDLERGGTAKSKAEADSLDGGAVRALDDVVLSLLETQKATLLSGMEPFLLYPGPGVWTMKELDEVRQRLIQCCLQTQNVLKLMVRPQSNSAFGSLNFNPTLVSAGKALLDKCIRMYELCEELLTTFPSIFSPSKTKQKSDELMEQMSLLEGEMRRLALEVFRPSEVNTEYAIAQLEADSAAVADSEPTVVNPAKESRYANRRKSLQRAMELLPVGIAVTGFVQAGYSEPLWLSRAVCALSKAQQTNTLHGLLMNTAFPFLPVGVHAQRLVVAPLRALAFWRRQWRGPGAWWRDPEVWYVIKLVIPLIIIFSCGICFPKFLQYSWGVKVTENPIILDISNQGIATRMVPWFLLGYLTVLQTTYNGTVHRGLARTLGILLGSFCGWLGMKLFGASLAALITFCSVTVFVDIFASADPRHPLDGFSRKWGYSGMVFTYTQSLIVTLATGELGGLTGEQDYLATTRILSNIMGILLAVIVAHLPPLASATTCACNEYSQVMQGCTREANHLVQTFLSLCQPPMEQHGSSPADSTVVASPLQR</sequence>
<evidence type="ECO:0000259" key="8">
    <source>
        <dbReference type="Pfam" id="PF13515"/>
    </source>
</evidence>
<keyword evidence="10" id="KW-1185">Reference proteome</keyword>
<keyword evidence="4 6" id="KW-0472">Membrane</keyword>
<accession>U6KLU7</accession>
<evidence type="ECO:0000256" key="5">
    <source>
        <dbReference type="SAM" id="MobiDB-lite"/>
    </source>
</evidence>
<keyword evidence="7" id="KW-0732">Signal</keyword>
<feature type="domain" description="Integral membrane bound transporter" evidence="8">
    <location>
        <begin position="608"/>
        <end position="735"/>
    </location>
</feature>
<feature type="transmembrane region" description="Helical" evidence="6">
    <location>
        <begin position="653"/>
        <end position="671"/>
    </location>
</feature>
<evidence type="ECO:0000256" key="3">
    <source>
        <dbReference type="ARBA" id="ARBA00022989"/>
    </source>
</evidence>
<evidence type="ECO:0000256" key="6">
    <source>
        <dbReference type="SAM" id="Phobius"/>
    </source>
</evidence>
<evidence type="ECO:0000256" key="1">
    <source>
        <dbReference type="ARBA" id="ARBA00004141"/>
    </source>
</evidence>
<protein>
    <recommendedName>
        <fullName evidence="8">Integral membrane bound transporter domain-containing protein</fullName>
    </recommendedName>
</protein>
<dbReference type="GeneID" id="60404383"/>
<feature type="chain" id="PRO_5004673085" description="Integral membrane bound transporter domain-containing protein" evidence="7">
    <location>
        <begin position="27"/>
        <end position="797"/>
    </location>
</feature>
<evidence type="ECO:0000256" key="2">
    <source>
        <dbReference type="ARBA" id="ARBA00022692"/>
    </source>
</evidence>